<dbReference type="AlphaFoldDB" id="A0A8J8SU66"/>
<gene>
    <name evidence="1" type="ORF">FGO68_gene10764</name>
</gene>
<comment type="caution">
    <text evidence="1">The sequence shown here is derived from an EMBL/GenBank/DDBJ whole genome shotgun (WGS) entry which is preliminary data.</text>
</comment>
<evidence type="ECO:0000313" key="1">
    <source>
        <dbReference type="EMBL" id="TNV71042.1"/>
    </source>
</evidence>
<dbReference type="Proteomes" id="UP000785679">
    <property type="component" value="Unassembled WGS sequence"/>
</dbReference>
<evidence type="ECO:0000313" key="2">
    <source>
        <dbReference type="Proteomes" id="UP000785679"/>
    </source>
</evidence>
<proteinExistence type="predicted"/>
<dbReference type="EMBL" id="RRYP01030980">
    <property type="protein sequence ID" value="TNV71042.1"/>
    <property type="molecule type" value="Genomic_DNA"/>
</dbReference>
<protein>
    <submittedName>
        <fullName evidence="1">Uncharacterized protein</fullName>
    </submittedName>
</protein>
<reference evidence="1" key="1">
    <citation type="submission" date="2019-06" db="EMBL/GenBank/DDBJ databases">
        <authorList>
            <person name="Zheng W."/>
        </authorList>
    </citation>
    <scope>NUCLEOTIDE SEQUENCE</scope>
    <source>
        <strain evidence="1">QDHG01</strain>
    </source>
</reference>
<accession>A0A8J8SU66</accession>
<name>A0A8J8SU66_HALGN</name>
<organism evidence="1 2">
    <name type="scientific">Halteria grandinella</name>
    <dbReference type="NCBI Taxonomy" id="5974"/>
    <lineage>
        <taxon>Eukaryota</taxon>
        <taxon>Sar</taxon>
        <taxon>Alveolata</taxon>
        <taxon>Ciliophora</taxon>
        <taxon>Intramacronucleata</taxon>
        <taxon>Spirotrichea</taxon>
        <taxon>Stichotrichia</taxon>
        <taxon>Sporadotrichida</taxon>
        <taxon>Halteriidae</taxon>
        <taxon>Halteria</taxon>
    </lineage>
</organism>
<keyword evidence="2" id="KW-1185">Reference proteome</keyword>
<sequence length="145" mass="16182">MQAPLADLLEIGQGSQCWKLDVTPNGNVLNERRLSSALLSVPLVNSSHSRLRISSTRFGSIGTEVDGTNLNVCLWLLCVSICKTCTAKVSAFETRLRSTLPVRFLVSFNQGLILPRFIKKATPLDWRNEKNQGFYSLFTGFFTLQ</sequence>